<feature type="compositionally biased region" description="Polar residues" evidence="3">
    <location>
        <begin position="1"/>
        <end position="21"/>
    </location>
</feature>
<evidence type="ECO:0000259" key="4">
    <source>
        <dbReference type="PROSITE" id="PS50196"/>
    </source>
</evidence>
<evidence type="ECO:0000256" key="3">
    <source>
        <dbReference type="SAM" id="MobiDB-lite"/>
    </source>
</evidence>
<feature type="compositionally biased region" description="Polar residues" evidence="3">
    <location>
        <begin position="153"/>
        <end position="182"/>
    </location>
</feature>
<dbReference type="Gene3D" id="2.30.29.30">
    <property type="entry name" value="Pleckstrin-homology domain (PH domain)/Phosphotyrosine-binding domain (PTB)"/>
    <property type="match status" value="1"/>
</dbReference>
<dbReference type="SUPFAM" id="SSF50729">
    <property type="entry name" value="PH domain-like"/>
    <property type="match status" value="1"/>
</dbReference>
<keyword evidence="5" id="KW-1185">Reference proteome</keyword>
<dbReference type="RefSeq" id="XP_031553917.1">
    <property type="nucleotide sequence ID" value="XM_031698057.1"/>
</dbReference>
<dbReference type="OrthoDB" id="185618at2759"/>
<dbReference type="PANTHER" id="PTHR23138:SF142">
    <property type="entry name" value="RAN-BINDING PROTEIN 3B-RELATED"/>
    <property type="match status" value="1"/>
</dbReference>
<feature type="region of interest" description="Disordered" evidence="3">
    <location>
        <begin position="1"/>
        <end position="220"/>
    </location>
</feature>
<dbReference type="PANTHER" id="PTHR23138">
    <property type="entry name" value="RAN BINDING PROTEIN"/>
    <property type="match status" value="1"/>
</dbReference>
<dbReference type="KEGG" id="aten:116290936"/>
<evidence type="ECO:0000313" key="6">
    <source>
        <dbReference type="RefSeq" id="XP_031553917.1"/>
    </source>
</evidence>
<protein>
    <submittedName>
        <fullName evidence="6">Ran-binding protein 3-like isoform X1</fullName>
    </submittedName>
</protein>
<dbReference type="InterPro" id="IPR000156">
    <property type="entry name" value="Ran_bind_dom"/>
</dbReference>
<dbReference type="GO" id="GO:0006611">
    <property type="term" value="P:protein export from nucleus"/>
    <property type="evidence" value="ECO:0007669"/>
    <property type="project" value="TreeGrafter"/>
</dbReference>
<dbReference type="AlphaFoldDB" id="A0A6P8HMP9"/>
<sequence>MADSKSSAVVEDTSTNANQGSLVAPPKFVFGQNMSERIKTEDETQGDLESDPVPQYQEKSVTEVEEGKNSDSENSPLHSEKNVTEVEEGNRNAVVKKRTAESDDKKDVTEDDGPLSPVKKVARVFHGSSEEENEPKQFKLKPSILTEVAKNLTGASNKGENSNTTSSLPKTFGLSTSESTSTENRKGATAPEPLSGQSTKNYFQMFLDKNDKANDSQKSGSFVFGRNMVERVVLTAGGQDKDSSPEKEDESLSTTENKSLTAEGEPKTLAEVARACADKEGPDSPHDSPDKQHMTLAEAANVYQKMTPCKSQLEEVEVVTGEEKERNVMQINCKLFLFDGENHSWREKGRGFLKLNDMRQSTSESTFQSRLVMRTQGHLRVMLNSKLWPEMTLDRANDKSLRITVMEAENDVKIYLIMAGPKDIQQLYTAIDRRIQALRREKEMQKENSKSTEDHVNTDNDTESEKKEETEADGSSRDDRVAPSPDESSNDSCSNSREPARSKDNSSDDDE</sequence>
<proteinExistence type="predicted"/>
<evidence type="ECO:0000256" key="2">
    <source>
        <dbReference type="ARBA" id="ARBA00023242"/>
    </source>
</evidence>
<organism evidence="5 6">
    <name type="scientific">Actinia tenebrosa</name>
    <name type="common">Australian red waratah sea anemone</name>
    <dbReference type="NCBI Taxonomy" id="6105"/>
    <lineage>
        <taxon>Eukaryota</taxon>
        <taxon>Metazoa</taxon>
        <taxon>Cnidaria</taxon>
        <taxon>Anthozoa</taxon>
        <taxon>Hexacorallia</taxon>
        <taxon>Actiniaria</taxon>
        <taxon>Actiniidae</taxon>
        <taxon>Actinia</taxon>
    </lineage>
</organism>
<name>A0A6P8HMP9_ACTTE</name>
<evidence type="ECO:0000256" key="1">
    <source>
        <dbReference type="ARBA" id="ARBA00004123"/>
    </source>
</evidence>
<dbReference type="GO" id="GO:0005634">
    <property type="term" value="C:nucleus"/>
    <property type="evidence" value="ECO:0007669"/>
    <property type="project" value="UniProtKB-SubCell"/>
</dbReference>
<dbReference type="InterPro" id="IPR011993">
    <property type="entry name" value="PH-like_dom_sf"/>
</dbReference>
<accession>A0A6P8HMP9</accession>
<feature type="compositionally biased region" description="Basic and acidic residues" evidence="3">
    <location>
        <begin position="78"/>
        <end position="90"/>
    </location>
</feature>
<feature type="compositionally biased region" description="Basic and acidic residues" evidence="3">
    <location>
        <begin position="498"/>
        <end position="511"/>
    </location>
</feature>
<feature type="domain" description="RanBD1" evidence="4">
    <location>
        <begin position="305"/>
        <end position="394"/>
    </location>
</feature>
<dbReference type="Pfam" id="PF00638">
    <property type="entry name" value="Ran_BP1"/>
    <property type="match status" value="1"/>
</dbReference>
<feature type="compositionally biased region" description="Basic and acidic residues" evidence="3">
    <location>
        <begin position="60"/>
        <end position="71"/>
    </location>
</feature>
<comment type="subcellular location">
    <subcellularLocation>
        <location evidence="1">Nucleus</location>
    </subcellularLocation>
</comment>
<reference evidence="6" key="1">
    <citation type="submission" date="2025-08" db="UniProtKB">
        <authorList>
            <consortium name="RefSeq"/>
        </authorList>
    </citation>
    <scope>IDENTIFICATION</scope>
    <source>
        <tissue evidence="6">Tentacle</tissue>
    </source>
</reference>
<feature type="compositionally biased region" description="Basic and acidic residues" evidence="3">
    <location>
        <begin position="98"/>
        <end position="108"/>
    </location>
</feature>
<feature type="region of interest" description="Disordered" evidence="3">
    <location>
        <begin position="441"/>
        <end position="511"/>
    </location>
</feature>
<dbReference type="InterPro" id="IPR045255">
    <property type="entry name" value="RanBP1-like"/>
</dbReference>
<dbReference type="Proteomes" id="UP000515163">
    <property type="component" value="Unplaced"/>
</dbReference>
<feature type="compositionally biased region" description="Basic and acidic residues" evidence="3">
    <location>
        <begin position="441"/>
        <end position="481"/>
    </location>
</feature>
<dbReference type="PROSITE" id="PS50196">
    <property type="entry name" value="RANBD1"/>
    <property type="match status" value="1"/>
</dbReference>
<dbReference type="SMART" id="SM00160">
    <property type="entry name" value="RanBD"/>
    <property type="match status" value="1"/>
</dbReference>
<keyword evidence="2" id="KW-0539">Nucleus</keyword>
<dbReference type="InParanoid" id="A0A6P8HMP9"/>
<gene>
    <name evidence="6" type="primary">LOC116290936</name>
</gene>
<evidence type="ECO:0000313" key="5">
    <source>
        <dbReference type="Proteomes" id="UP000515163"/>
    </source>
</evidence>
<dbReference type="CDD" id="cd13180">
    <property type="entry name" value="RanBD_RanBP3"/>
    <property type="match status" value="1"/>
</dbReference>
<feature type="compositionally biased region" description="Polar residues" evidence="3">
    <location>
        <begin position="486"/>
        <end position="497"/>
    </location>
</feature>
<dbReference type="GeneID" id="116290936"/>
<feature type="region of interest" description="Disordered" evidence="3">
    <location>
        <begin position="235"/>
        <end position="267"/>
    </location>
</feature>